<proteinExistence type="predicted"/>
<evidence type="ECO:0000313" key="1">
    <source>
        <dbReference type="EMBL" id="CAI6359261.1"/>
    </source>
</evidence>
<name>A0AAV0WUX5_9HEMI</name>
<gene>
    <name evidence="1" type="ORF">MEUPH1_LOCUS14690</name>
</gene>
<accession>A0AAV0WUX5</accession>
<keyword evidence="2" id="KW-1185">Reference proteome</keyword>
<dbReference type="Proteomes" id="UP001160148">
    <property type="component" value="Unassembled WGS sequence"/>
</dbReference>
<dbReference type="AlphaFoldDB" id="A0AAV0WUX5"/>
<sequence>MHVYNQNRFSDIIRNLNPRLANLNTVRADLKTNSRPTVQAFPRVFHVTGLMLFVEKKKFACVRHRHRPYDSTSFVTKIVVIERLSDFRTFRTGRMRTVAQ</sequence>
<comment type="caution">
    <text evidence="1">The sequence shown here is derived from an EMBL/GenBank/DDBJ whole genome shotgun (WGS) entry which is preliminary data.</text>
</comment>
<organism evidence="1 2">
    <name type="scientific">Macrosiphum euphorbiae</name>
    <name type="common">potato aphid</name>
    <dbReference type="NCBI Taxonomy" id="13131"/>
    <lineage>
        <taxon>Eukaryota</taxon>
        <taxon>Metazoa</taxon>
        <taxon>Ecdysozoa</taxon>
        <taxon>Arthropoda</taxon>
        <taxon>Hexapoda</taxon>
        <taxon>Insecta</taxon>
        <taxon>Pterygota</taxon>
        <taxon>Neoptera</taxon>
        <taxon>Paraneoptera</taxon>
        <taxon>Hemiptera</taxon>
        <taxon>Sternorrhyncha</taxon>
        <taxon>Aphidomorpha</taxon>
        <taxon>Aphidoidea</taxon>
        <taxon>Aphididae</taxon>
        <taxon>Macrosiphini</taxon>
        <taxon>Macrosiphum</taxon>
    </lineage>
</organism>
<evidence type="ECO:0000313" key="2">
    <source>
        <dbReference type="Proteomes" id="UP001160148"/>
    </source>
</evidence>
<dbReference type="EMBL" id="CARXXK010000002">
    <property type="protein sequence ID" value="CAI6359261.1"/>
    <property type="molecule type" value="Genomic_DNA"/>
</dbReference>
<protein>
    <submittedName>
        <fullName evidence="1">Uncharacterized protein</fullName>
    </submittedName>
</protein>
<reference evidence="1 2" key="1">
    <citation type="submission" date="2023-01" db="EMBL/GenBank/DDBJ databases">
        <authorList>
            <person name="Whitehead M."/>
        </authorList>
    </citation>
    <scope>NUCLEOTIDE SEQUENCE [LARGE SCALE GENOMIC DNA]</scope>
</reference>